<keyword evidence="3" id="KW-1185">Reference proteome</keyword>
<dbReference type="EMBL" id="JARSBO010000001">
    <property type="protein sequence ID" value="MDG4717604.1"/>
    <property type="molecule type" value="Genomic_DNA"/>
</dbReference>
<organism evidence="2 3">
    <name type="scientific">Thalassospira aquimaris</name>
    <dbReference type="NCBI Taxonomy" id="3037796"/>
    <lineage>
        <taxon>Bacteria</taxon>
        <taxon>Pseudomonadati</taxon>
        <taxon>Pseudomonadota</taxon>
        <taxon>Alphaproteobacteria</taxon>
        <taxon>Rhodospirillales</taxon>
        <taxon>Thalassospiraceae</taxon>
        <taxon>Thalassospira</taxon>
    </lineage>
</organism>
<evidence type="ECO:0000313" key="2">
    <source>
        <dbReference type="EMBL" id="MDG4717604.1"/>
    </source>
</evidence>
<comment type="caution">
    <text evidence="2">The sequence shown here is derived from an EMBL/GenBank/DDBJ whole genome shotgun (WGS) entry which is preliminary data.</text>
</comment>
<proteinExistence type="predicted"/>
<reference evidence="2 3" key="1">
    <citation type="submission" date="2023-03" db="EMBL/GenBank/DDBJ databases">
        <title>Strain FZY0004 represents a novel species in the genus Thalassospira isolated from seawater.</title>
        <authorList>
            <person name="Fu Z.-Y."/>
        </authorList>
    </citation>
    <scope>NUCLEOTIDE SEQUENCE [LARGE SCALE GENOMIC DNA]</scope>
    <source>
        <strain evidence="2 3">FZY0004</strain>
    </source>
</reference>
<dbReference type="InterPro" id="IPR000182">
    <property type="entry name" value="GNAT_dom"/>
</dbReference>
<accession>A0ABT6G6G4</accession>
<dbReference type="Proteomes" id="UP001529180">
    <property type="component" value="Unassembled WGS sequence"/>
</dbReference>
<evidence type="ECO:0000313" key="3">
    <source>
        <dbReference type="Proteomes" id="UP001529180"/>
    </source>
</evidence>
<dbReference type="InterPro" id="IPR051531">
    <property type="entry name" value="N-acetyltransferase"/>
</dbReference>
<dbReference type="Gene3D" id="3.40.630.30">
    <property type="match status" value="1"/>
</dbReference>
<dbReference type="RefSeq" id="WP_114101219.1">
    <property type="nucleotide sequence ID" value="NZ_JARSBO010000001.1"/>
</dbReference>
<name>A0ABT6G6G4_9PROT</name>
<dbReference type="Pfam" id="PF13302">
    <property type="entry name" value="Acetyltransf_3"/>
    <property type="match status" value="1"/>
</dbReference>
<protein>
    <submittedName>
        <fullName evidence="2">GNAT family N-acetyltransferase</fullName>
    </submittedName>
</protein>
<dbReference type="PANTHER" id="PTHR43792:SF1">
    <property type="entry name" value="N-ACETYLTRANSFERASE DOMAIN-CONTAINING PROTEIN"/>
    <property type="match status" value="1"/>
</dbReference>
<dbReference type="PANTHER" id="PTHR43792">
    <property type="entry name" value="GNAT FAMILY, PUTATIVE (AFU_ORTHOLOGUE AFUA_3G00765)-RELATED-RELATED"/>
    <property type="match status" value="1"/>
</dbReference>
<evidence type="ECO:0000259" key="1">
    <source>
        <dbReference type="PROSITE" id="PS51186"/>
    </source>
</evidence>
<dbReference type="PROSITE" id="PS51186">
    <property type="entry name" value="GNAT"/>
    <property type="match status" value="1"/>
</dbReference>
<sequence>MNFETQRLILRPRTMDDFDACLAMDIAPGVLDFVAGPWDEPGRHRTFIKDRISQDYGIGLGYWSIFAKQDPDKFIGWVLLIPEDGTGPDIEIGWRLHPDYWGKGIAFEAAGTILDHGLNHLELPRIVAAIDPANLASCKLAERLGMIADISCNDYVHYSIGPDEAR</sequence>
<dbReference type="InterPro" id="IPR016181">
    <property type="entry name" value="Acyl_CoA_acyltransferase"/>
</dbReference>
<gene>
    <name evidence="2" type="ORF">P7680_01265</name>
</gene>
<feature type="domain" description="N-acetyltransferase" evidence="1">
    <location>
        <begin position="8"/>
        <end position="166"/>
    </location>
</feature>
<dbReference type="SUPFAM" id="SSF55729">
    <property type="entry name" value="Acyl-CoA N-acyltransferases (Nat)"/>
    <property type="match status" value="1"/>
</dbReference>